<evidence type="ECO:0000256" key="8">
    <source>
        <dbReference type="ARBA" id="ARBA00022741"/>
    </source>
</evidence>
<dbReference type="FunFam" id="3.40.50.2020:FF:000023">
    <property type="entry name" value="Probable uracil phosphoribosyltransferase"/>
    <property type="match status" value="1"/>
</dbReference>
<dbReference type="Proteomes" id="UP000266188">
    <property type="component" value="Unassembled WGS sequence"/>
</dbReference>
<dbReference type="GO" id="GO:0008655">
    <property type="term" value="P:pyrimidine-containing compound salvage"/>
    <property type="evidence" value="ECO:0007669"/>
    <property type="project" value="UniProtKB-ARBA"/>
</dbReference>
<evidence type="ECO:0000256" key="3">
    <source>
        <dbReference type="ARBA" id="ARBA00009516"/>
    </source>
</evidence>
<evidence type="ECO:0000256" key="9">
    <source>
        <dbReference type="ARBA" id="ARBA00023134"/>
    </source>
</evidence>
<dbReference type="GO" id="GO:0004845">
    <property type="term" value="F:uracil phosphoribosyltransferase activity"/>
    <property type="evidence" value="ECO:0007669"/>
    <property type="project" value="UniProtKB-EC"/>
</dbReference>
<sequence length="222" mass="24139">MSNEAITLNGLTDEGSRLCAGSEVFDNDRIHLLPQRNHLLSLMTILRDGNTPAPRFAEITERVADQLIGAALDLLPIEHADVVSPTSTTYNGTRENHNICGVSILRGGASLENAVRRGYTGPLSFGKLLIQRDEETCFPSLLYSKFPQNIQSKTVLILEPMLATGGSACMAIDVIKSVGVPEENIIFVNLVASKHGLRRVFSRFPSIRLVTAAVDEGLTPKK</sequence>
<dbReference type="Pfam" id="PF14681">
    <property type="entry name" value="UPRTase"/>
    <property type="match status" value="1"/>
</dbReference>
<dbReference type="OrthoDB" id="106623at2759"/>
<comment type="similarity">
    <text evidence="3">Belongs to the UPRTase family.</text>
</comment>
<keyword evidence="5" id="KW-0021">Allosteric enzyme</keyword>
<dbReference type="EMBL" id="MVGC01000050">
    <property type="protein sequence ID" value="RJE25353.1"/>
    <property type="molecule type" value="Genomic_DNA"/>
</dbReference>
<dbReference type="CDD" id="cd06223">
    <property type="entry name" value="PRTases_typeI"/>
    <property type="match status" value="1"/>
</dbReference>
<dbReference type="STRING" id="2070753.A0A3A2ZSQ3"/>
<comment type="cofactor">
    <cofactor evidence="1">
        <name>Mg(2+)</name>
        <dbReference type="ChEBI" id="CHEBI:18420"/>
    </cofactor>
</comment>
<dbReference type="AlphaFoldDB" id="A0A3A2ZSQ3"/>
<evidence type="ECO:0000256" key="2">
    <source>
        <dbReference type="ARBA" id="ARBA00005180"/>
    </source>
</evidence>
<dbReference type="InterPro" id="IPR029057">
    <property type="entry name" value="PRTase-like"/>
</dbReference>
<keyword evidence="7 11" id="KW-0808">Transferase</keyword>
<dbReference type="SUPFAM" id="SSF53271">
    <property type="entry name" value="PRTase-like"/>
    <property type="match status" value="1"/>
</dbReference>
<keyword evidence="6 11" id="KW-0328">Glycosyltransferase</keyword>
<dbReference type="InterPro" id="IPR000836">
    <property type="entry name" value="PRTase_dom"/>
</dbReference>
<comment type="caution">
    <text evidence="11">The sequence shown here is derived from an EMBL/GenBank/DDBJ whole genome shotgun (WGS) entry which is preliminary data.</text>
</comment>
<dbReference type="Gene3D" id="3.40.50.2020">
    <property type="match status" value="1"/>
</dbReference>
<accession>A0A3A2ZSQ3</accession>
<evidence type="ECO:0000259" key="10">
    <source>
        <dbReference type="Pfam" id="PF14681"/>
    </source>
</evidence>
<name>A0A3A2ZSQ3_9EURO</name>
<evidence type="ECO:0000313" key="11">
    <source>
        <dbReference type="EMBL" id="RJE25353.1"/>
    </source>
</evidence>
<dbReference type="GO" id="GO:0005525">
    <property type="term" value="F:GTP binding"/>
    <property type="evidence" value="ECO:0007669"/>
    <property type="project" value="UniProtKB-KW"/>
</dbReference>
<proteinExistence type="inferred from homology"/>
<organism evidence="11 12">
    <name type="scientific">Aspergillus sclerotialis</name>
    <dbReference type="NCBI Taxonomy" id="2070753"/>
    <lineage>
        <taxon>Eukaryota</taxon>
        <taxon>Fungi</taxon>
        <taxon>Dikarya</taxon>
        <taxon>Ascomycota</taxon>
        <taxon>Pezizomycotina</taxon>
        <taxon>Eurotiomycetes</taxon>
        <taxon>Eurotiomycetidae</taxon>
        <taxon>Eurotiales</taxon>
        <taxon>Aspergillaceae</taxon>
        <taxon>Aspergillus</taxon>
        <taxon>Aspergillus subgen. Polypaecilum</taxon>
    </lineage>
</organism>
<keyword evidence="12" id="KW-1185">Reference proteome</keyword>
<dbReference type="EC" id="2.4.2.9" evidence="4"/>
<reference evidence="12" key="1">
    <citation type="submission" date="2017-02" db="EMBL/GenBank/DDBJ databases">
        <authorList>
            <person name="Tafer H."/>
            <person name="Lopandic K."/>
        </authorList>
    </citation>
    <scope>NUCLEOTIDE SEQUENCE [LARGE SCALE GENOMIC DNA]</scope>
    <source>
        <strain evidence="12">CBS 366.77</strain>
    </source>
</reference>
<evidence type="ECO:0000256" key="7">
    <source>
        <dbReference type="ARBA" id="ARBA00022679"/>
    </source>
</evidence>
<keyword evidence="9" id="KW-0342">GTP-binding</keyword>
<evidence type="ECO:0000256" key="4">
    <source>
        <dbReference type="ARBA" id="ARBA00011894"/>
    </source>
</evidence>
<evidence type="ECO:0000256" key="1">
    <source>
        <dbReference type="ARBA" id="ARBA00001946"/>
    </source>
</evidence>
<feature type="domain" description="Phosphoribosyltransferase" evidence="10">
    <location>
        <begin position="34"/>
        <end position="221"/>
    </location>
</feature>
<protein>
    <recommendedName>
        <fullName evidence="4">uracil phosphoribosyltransferase</fullName>
        <ecNumber evidence="4">2.4.2.9</ecNumber>
    </recommendedName>
</protein>
<gene>
    <name evidence="11" type="ORF">PHISCL_02316</name>
</gene>
<evidence type="ECO:0000313" key="12">
    <source>
        <dbReference type="Proteomes" id="UP000266188"/>
    </source>
</evidence>
<comment type="pathway">
    <text evidence="2">Pyrimidine metabolism; UMP biosynthesis via salvage pathway; UMP from uracil: step 1/1.</text>
</comment>
<evidence type="ECO:0000256" key="6">
    <source>
        <dbReference type="ARBA" id="ARBA00022676"/>
    </source>
</evidence>
<keyword evidence="8" id="KW-0547">Nucleotide-binding</keyword>
<evidence type="ECO:0000256" key="5">
    <source>
        <dbReference type="ARBA" id="ARBA00022533"/>
    </source>
</evidence>